<reference evidence="1 3" key="1">
    <citation type="submission" date="2017-02" db="EMBL/GenBank/DDBJ databases">
        <title>Mycobacterium kansasii genomes.</title>
        <authorList>
            <person name="Borowka P."/>
            <person name="Strapagiel D."/>
            <person name="Marciniak B."/>
            <person name="Lach J."/>
            <person name="Bakula Z."/>
            <person name="Van Ingen J."/>
            <person name="Safianowska A."/>
            <person name="Brzostek A."/>
            <person name="Dziadek J."/>
            <person name="Jagielski T."/>
        </authorList>
    </citation>
    <scope>NUCLEOTIDE SEQUENCE [LARGE SCALE GENOMIC DNA]</scope>
    <source>
        <strain evidence="1 3">12MK</strain>
    </source>
</reference>
<evidence type="ECO:0000313" key="4">
    <source>
        <dbReference type="Proteomes" id="UP000271464"/>
    </source>
</evidence>
<organism evidence="1 3">
    <name type="scientific">Mycobacterium persicum</name>
    <dbReference type="NCBI Taxonomy" id="1487726"/>
    <lineage>
        <taxon>Bacteria</taxon>
        <taxon>Bacillati</taxon>
        <taxon>Actinomycetota</taxon>
        <taxon>Actinomycetes</taxon>
        <taxon>Mycobacteriales</taxon>
        <taxon>Mycobacteriaceae</taxon>
        <taxon>Mycobacterium</taxon>
    </lineage>
</organism>
<gene>
    <name evidence="1" type="ORF">B4U45_22840</name>
    <name evidence="2" type="ORF">LAUMK4_01352</name>
</gene>
<evidence type="ECO:0000313" key="2">
    <source>
        <dbReference type="EMBL" id="VAZ90301.1"/>
    </source>
</evidence>
<protein>
    <submittedName>
        <fullName evidence="2">Antitoxin VapB51</fullName>
    </submittedName>
</protein>
<evidence type="ECO:0000313" key="1">
    <source>
        <dbReference type="EMBL" id="ORC09009.1"/>
    </source>
</evidence>
<dbReference type="GeneID" id="66600238"/>
<dbReference type="Proteomes" id="UP000271464">
    <property type="component" value="Unassembled WGS sequence"/>
</dbReference>
<dbReference type="Proteomes" id="UP000192335">
    <property type="component" value="Unassembled WGS sequence"/>
</dbReference>
<evidence type="ECO:0000313" key="3">
    <source>
        <dbReference type="Proteomes" id="UP000192335"/>
    </source>
</evidence>
<dbReference type="EMBL" id="MWQA01000001">
    <property type="protein sequence ID" value="ORC09009.1"/>
    <property type="molecule type" value="Genomic_DNA"/>
</dbReference>
<reference evidence="2 4" key="2">
    <citation type="submission" date="2018-09" db="EMBL/GenBank/DDBJ databases">
        <authorList>
            <person name="Tagini F."/>
        </authorList>
    </citation>
    <scope>NUCLEOTIDE SEQUENCE [LARGE SCALE GENOMIC DNA]</scope>
    <source>
        <strain evidence="2 4">MK4</strain>
    </source>
</reference>
<dbReference type="OrthoDB" id="4563074at2"/>
<accession>A0A8E2IXH2</accession>
<comment type="caution">
    <text evidence="1">The sequence shown here is derived from an EMBL/GenBank/DDBJ whole genome shotgun (WGS) entry which is preliminary data.</text>
</comment>
<proteinExistence type="predicted"/>
<dbReference type="RefSeq" id="WP_075546552.1">
    <property type="nucleotide sequence ID" value="NZ_CADEAW010000101.1"/>
</dbReference>
<dbReference type="EMBL" id="UPHM01000026">
    <property type="protein sequence ID" value="VAZ90301.1"/>
    <property type="molecule type" value="Genomic_DNA"/>
</dbReference>
<dbReference type="AlphaFoldDB" id="A0A8E2IXH2"/>
<name>A0A8E2IXH2_9MYCO</name>
<keyword evidence="4" id="KW-1185">Reference proteome</keyword>
<sequence length="64" mass="7006">MTKHLIDIDDETLGAARAELGTSTIKDTVNEALRRATAVRGHRITAAMDVLAKASLDDRSEAWR</sequence>